<proteinExistence type="predicted"/>
<keyword evidence="6" id="KW-1185">Reference proteome</keyword>
<evidence type="ECO:0000256" key="2">
    <source>
        <dbReference type="PIRSR" id="PIRSR015753-2"/>
    </source>
</evidence>
<evidence type="ECO:0000313" key="5">
    <source>
        <dbReference type="EMBL" id="TFY71634.1"/>
    </source>
</evidence>
<dbReference type="InterPro" id="IPR016639">
    <property type="entry name" value="GST_Omega/GSH"/>
</dbReference>
<feature type="domain" description="GST C-terminal" evidence="4">
    <location>
        <begin position="173"/>
        <end position="329"/>
    </location>
</feature>
<dbReference type="Pfam" id="PF13409">
    <property type="entry name" value="GST_N_2"/>
    <property type="match status" value="1"/>
</dbReference>
<dbReference type="InterPro" id="IPR004045">
    <property type="entry name" value="Glutathione_S-Trfase_N"/>
</dbReference>
<evidence type="ECO:0000256" key="1">
    <source>
        <dbReference type="PIRSR" id="PIRSR015753-1"/>
    </source>
</evidence>
<comment type="caution">
    <text evidence="5">The sequence shown here is derived from an EMBL/GenBank/DDBJ whole genome shotgun (WGS) entry which is preliminary data.</text>
</comment>
<dbReference type="STRING" id="205917.A0A4Y9ZB06"/>
<dbReference type="SUPFAM" id="SSF52833">
    <property type="entry name" value="Thioredoxin-like"/>
    <property type="match status" value="1"/>
</dbReference>
<dbReference type="Gene3D" id="1.20.1050.10">
    <property type="match status" value="1"/>
</dbReference>
<name>A0A4Y9ZB06_9AGAM</name>
<feature type="active site" description="Proton donor/acceptor" evidence="1">
    <location>
        <position position="217"/>
    </location>
</feature>
<dbReference type="PROSITE" id="PS50405">
    <property type="entry name" value="GST_CTER"/>
    <property type="match status" value="1"/>
</dbReference>
<dbReference type="GO" id="GO:0005737">
    <property type="term" value="C:cytoplasm"/>
    <property type="evidence" value="ECO:0007669"/>
    <property type="project" value="TreeGrafter"/>
</dbReference>
<feature type="binding site" evidence="2">
    <location>
        <begin position="146"/>
        <end position="147"/>
    </location>
    <ligand>
        <name>glutathione</name>
        <dbReference type="ChEBI" id="CHEBI:57925"/>
    </ligand>
</feature>
<accession>A0A4Y9ZB06</accession>
<feature type="site" description="Lowers pKa of active site Cys" evidence="3">
    <location>
        <position position="275"/>
    </location>
</feature>
<sequence length="341" mass="38912">MEKTNGYKRAPSRFRNVIEEGGRFPPEIGMCFCSSDAFAWLKPGPALPQDRYHLYVSYACPWASRTLIMRKLKGLDFIGVTIVSPRIGPDGWPFATLDDYPGAEPDPLYNSRLVKDLYLRADPEYVGKYTVPLLWDKKQHTIVNNESADIVRMFNYAFNSYLPAHKAALDYYPPELRGEIDSLEAWMYDDINSAHAPPASRTEALTLIRGSVTDGVYKVGFATTFSQYRDALLPLFDALDRIEKMLSGKVYLVGNRLTEADIRLYVTMVSRTAFYLVRVSALTRGPFGMSDRWLRRLYWKHDAFQSTTDFQHIKTGYYSLKTMRTASPFVPIGPVPHIEPL</sequence>
<dbReference type="InterPro" id="IPR036282">
    <property type="entry name" value="Glutathione-S-Trfase_C_sf"/>
</dbReference>
<evidence type="ECO:0000313" key="6">
    <source>
        <dbReference type="Proteomes" id="UP000298327"/>
    </source>
</evidence>
<feature type="binding site" evidence="2">
    <location>
        <position position="92"/>
    </location>
    <ligand>
        <name>glutathione</name>
        <dbReference type="ChEBI" id="CHEBI:57925"/>
    </ligand>
</feature>
<dbReference type="InterPro" id="IPR010987">
    <property type="entry name" value="Glutathione-S-Trfase_C-like"/>
</dbReference>
<organism evidence="5 6">
    <name type="scientific">Dentipellis fragilis</name>
    <dbReference type="NCBI Taxonomy" id="205917"/>
    <lineage>
        <taxon>Eukaryota</taxon>
        <taxon>Fungi</taxon>
        <taxon>Dikarya</taxon>
        <taxon>Basidiomycota</taxon>
        <taxon>Agaricomycotina</taxon>
        <taxon>Agaricomycetes</taxon>
        <taxon>Russulales</taxon>
        <taxon>Hericiaceae</taxon>
        <taxon>Dentipellis</taxon>
    </lineage>
</organism>
<feature type="active site" description="Nucleophile" evidence="1">
    <location>
        <position position="60"/>
    </location>
</feature>
<dbReference type="PANTHER" id="PTHR32419:SF6">
    <property type="entry name" value="GLUTATHIONE S-TRANSFERASE OMEGA-LIKE 1-RELATED"/>
    <property type="match status" value="1"/>
</dbReference>
<feature type="binding site" evidence="2">
    <location>
        <begin position="128"/>
        <end position="131"/>
    </location>
    <ligand>
        <name>glutathione</name>
        <dbReference type="ChEBI" id="CHEBI:57925"/>
    </ligand>
</feature>
<feature type="site" description="Lowers pKa of active site Cys" evidence="3">
    <location>
        <position position="317"/>
    </location>
</feature>
<evidence type="ECO:0000259" key="4">
    <source>
        <dbReference type="PROSITE" id="PS50405"/>
    </source>
</evidence>
<dbReference type="PANTHER" id="PTHR32419">
    <property type="entry name" value="GLUTATHIONYL-HYDROQUINONE REDUCTASE"/>
    <property type="match status" value="1"/>
</dbReference>
<dbReference type="Pfam" id="PF13410">
    <property type="entry name" value="GST_C_2"/>
    <property type="match status" value="1"/>
</dbReference>
<reference evidence="5 6" key="1">
    <citation type="submission" date="2019-02" db="EMBL/GenBank/DDBJ databases">
        <title>Genome sequencing of the rare red list fungi Dentipellis fragilis.</title>
        <authorList>
            <person name="Buettner E."/>
            <person name="Kellner H."/>
        </authorList>
    </citation>
    <scope>NUCLEOTIDE SEQUENCE [LARGE SCALE GENOMIC DNA]</scope>
    <source>
        <strain evidence="5 6">DSM 105465</strain>
    </source>
</reference>
<evidence type="ECO:0000256" key="3">
    <source>
        <dbReference type="PIRSR" id="PIRSR015753-3"/>
    </source>
</evidence>
<dbReference type="Proteomes" id="UP000298327">
    <property type="component" value="Unassembled WGS sequence"/>
</dbReference>
<dbReference type="AlphaFoldDB" id="A0A4Y9ZB06"/>
<dbReference type="InterPro" id="IPR036249">
    <property type="entry name" value="Thioredoxin-like_sf"/>
</dbReference>
<dbReference type="OrthoDB" id="2309723at2759"/>
<dbReference type="Gene3D" id="3.40.30.10">
    <property type="entry name" value="Glutaredoxin"/>
    <property type="match status" value="1"/>
</dbReference>
<protein>
    <recommendedName>
        <fullName evidence="4">GST C-terminal domain-containing protein</fullName>
    </recommendedName>
</protein>
<dbReference type="PIRSF" id="PIRSF015753">
    <property type="entry name" value="GST"/>
    <property type="match status" value="1"/>
</dbReference>
<dbReference type="GO" id="GO:0004364">
    <property type="term" value="F:glutathione transferase activity"/>
    <property type="evidence" value="ECO:0007669"/>
    <property type="project" value="InterPro"/>
</dbReference>
<dbReference type="SUPFAM" id="SSF47616">
    <property type="entry name" value="GST C-terminal domain-like"/>
    <property type="match status" value="1"/>
</dbReference>
<gene>
    <name evidence="5" type="ORF">EVG20_g1365</name>
</gene>
<dbReference type="EMBL" id="SEOQ01000043">
    <property type="protein sequence ID" value="TFY71634.1"/>
    <property type="molecule type" value="Genomic_DNA"/>
</dbReference>